<dbReference type="Proteomes" id="UP000177053">
    <property type="component" value="Unassembled WGS sequence"/>
</dbReference>
<name>A0A1F7X8X2_9BACT</name>
<feature type="domain" description="Gcp-like" evidence="7">
    <location>
        <begin position="213"/>
        <end position="387"/>
    </location>
</feature>
<dbReference type="CDD" id="cd24133">
    <property type="entry name" value="ASKHA_NBD_TsaD_bac"/>
    <property type="match status" value="1"/>
</dbReference>
<keyword evidence="6" id="KW-0408">Iron</keyword>
<dbReference type="InterPro" id="IPR017861">
    <property type="entry name" value="KAE1/TsaD"/>
</dbReference>
<keyword evidence="6" id="KW-0963">Cytoplasm</keyword>
<dbReference type="PRINTS" id="PR00789">
    <property type="entry name" value="OSIALOPTASE"/>
</dbReference>
<comment type="caution">
    <text evidence="8">The sequence shown here is derived from an EMBL/GenBank/DDBJ whole genome shotgun (WGS) entry which is preliminary data.</text>
</comment>
<dbReference type="FunFam" id="3.30.420.40:FF:000012">
    <property type="entry name" value="tRNA N6-adenosine threonylcarbamoyltransferase"/>
    <property type="match status" value="1"/>
</dbReference>
<dbReference type="InterPro" id="IPR000905">
    <property type="entry name" value="Gcp-like_dom"/>
</dbReference>
<dbReference type="AlphaFoldDB" id="A0A1F7X8X2"/>
<comment type="catalytic activity">
    <reaction evidence="5 6">
        <text>L-threonylcarbamoyladenylate + adenosine(37) in tRNA = N(6)-L-threonylcarbamoyladenosine(37) in tRNA + AMP + H(+)</text>
        <dbReference type="Rhea" id="RHEA:37059"/>
        <dbReference type="Rhea" id="RHEA-COMP:10162"/>
        <dbReference type="Rhea" id="RHEA-COMP:10163"/>
        <dbReference type="ChEBI" id="CHEBI:15378"/>
        <dbReference type="ChEBI" id="CHEBI:73682"/>
        <dbReference type="ChEBI" id="CHEBI:74411"/>
        <dbReference type="ChEBI" id="CHEBI:74418"/>
        <dbReference type="ChEBI" id="CHEBI:456215"/>
        <dbReference type="EC" id="2.3.1.234"/>
    </reaction>
</comment>
<dbReference type="Gene3D" id="3.30.420.40">
    <property type="match status" value="2"/>
</dbReference>
<keyword evidence="4 6" id="KW-0012">Acyltransferase</keyword>
<proteinExistence type="inferred from homology"/>
<feature type="binding site" evidence="6">
    <location>
        <position position="381"/>
    </location>
    <ligand>
        <name>Fe cation</name>
        <dbReference type="ChEBI" id="CHEBI:24875"/>
    </ligand>
</feature>
<feature type="binding site" evidence="6">
    <location>
        <position position="120"/>
    </location>
    <ligand>
        <name>Fe cation</name>
        <dbReference type="ChEBI" id="CHEBI:24875"/>
    </ligand>
</feature>
<dbReference type="EMBL" id="MGFS01000028">
    <property type="protein sequence ID" value="OGM10828.1"/>
    <property type="molecule type" value="Genomic_DNA"/>
</dbReference>
<comment type="caution">
    <text evidence="6">Lacks conserved residue(s) required for the propagation of feature annotation.</text>
</comment>
<dbReference type="Pfam" id="PF00814">
    <property type="entry name" value="TsaD"/>
    <property type="match status" value="2"/>
</dbReference>
<feature type="binding site" evidence="6">
    <location>
        <position position="351"/>
    </location>
    <ligand>
        <name>substrate</name>
    </ligand>
</feature>
<evidence type="ECO:0000256" key="6">
    <source>
        <dbReference type="HAMAP-Rule" id="MF_01445"/>
    </source>
</evidence>
<dbReference type="GO" id="GO:0005506">
    <property type="term" value="F:iron ion binding"/>
    <property type="evidence" value="ECO:0007669"/>
    <property type="project" value="UniProtKB-UniRule"/>
</dbReference>
<evidence type="ECO:0000256" key="2">
    <source>
        <dbReference type="ARBA" id="ARBA00022694"/>
    </source>
</evidence>
<dbReference type="InterPro" id="IPR017860">
    <property type="entry name" value="Peptidase_M22_CS"/>
</dbReference>
<evidence type="ECO:0000256" key="5">
    <source>
        <dbReference type="ARBA" id="ARBA00048117"/>
    </source>
</evidence>
<evidence type="ECO:0000256" key="3">
    <source>
        <dbReference type="ARBA" id="ARBA00022723"/>
    </source>
</evidence>
<dbReference type="PANTHER" id="PTHR11735:SF6">
    <property type="entry name" value="TRNA N6-ADENOSINE THREONYLCARBAMOYLTRANSFERASE, MITOCHONDRIAL"/>
    <property type="match status" value="1"/>
</dbReference>
<dbReference type="PROSITE" id="PS01016">
    <property type="entry name" value="GLYCOPROTEASE"/>
    <property type="match status" value="1"/>
</dbReference>
<feature type="domain" description="Gcp-like" evidence="7">
    <location>
        <begin position="23"/>
        <end position="131"/>
    </location>
</feature>
<feature type="binding site" evidence="6">
    <location>
        <position position="230"/>
    </location>
    <ligand>
        <name>substrate</name>
    </ligand>
</feature>
<reference evidence="8 9" key="1">
    <citation type="journal article" date="2016" name="Nat. Commun.">
        <title>Thousands of microbial genomes shed light on interconnected biogeochemical processes in an aquifer system.</title>
        <authorList>
            <person name="Anantharaman K."/>
            <person name="Brown C.T."/>
            <person name="Hug L.A."/>
            <person name="Sharon I."/>
            <person name="Castelle C.J."/>
            <person name="Probst A.J."/>
            <person name="Thomas B.C."/>
            <person name="Singh A."/>
            <person name="Wilkins M.J."/>
            <person name="Karaoz U."/>
            <person name="Brodie E.L."/>
            <person name="Williams K.H."/>
            <person name="Hubbard S.S."/>
            <person name="Banfield J.F."/>
        </authorList>
    </citation>
    <scope>NUCLEOTIDE SEQUENCE [LARGE SCALE GENOMIC DNA]</scope>
</reference>
<accession>A0A1F7X8X2</accession>
<dbReference type="GO" id="GO:0005737">
    <property type="term" value="C:cytoplasm"/>
    <property type="evidence" value="ECO:0007669"/>
    <property type="project" value="UniProtKB-SubCell"/>
</dbReference>
<dbReference type="InterPro" id="IPR022450">
    <property type="entry name" value="TsaD"/>
</dbReference>
<feature type="binding site" evidence="6">
    <location>
        <position position="243"/>
    </location>
    <ligand>
        <name>substrate</name>
    </ligand>
</feature>
<comment type="subcellular location">
    <subcellularLocation>
        <location evidence="6">Cytoplasm</location>
    </subcellularLocation>
</comment>
<dbReference type="SUPFAM" id="SSF53067">
    <property type="entry name" value="Actin-like ATPase domain"/>
    <property type="match status" value="1"/>
</dbReference>
<dbReference type="HAMAP" id="MF_01445">
    <property type="entry name" value="TsaD"/>
    <property type="match status" value="1"/>
</dbReference>
<gene>
    <name evidence="6" type="primary">tsaD</name>
    <name evidence="8" type="ORF">A2Z22_03000</name>
</gene>
<feature type="binding site" evidence="6">
    <location>
        <position position="124"/>
    </location>
    <ligand>
        <name>Fe cation</name>
        <dbReference type="ChEBI" id="CHEBI:24875"/>
    </ligand>
</feature>
<protein>
    <recommendedName>
        <fullName evidence="6">tRNA N6-adenosine threonylcarbamoyltransferase</fullName>
        <ecNumber evidence="6">2.3.1.234</ecNumber>
    </recommendedName>
    <alternativeName>
        <fullName evidence="6">N6-L-threonylcarbamoyladenine synthase</fullName>
        <shortName evidence="6">t(6)A synthase</shortName>
    </alternativeName>
    <alternativeName>
        <fullName evidence="6">t(6)A37 threonylcarbamoyladenosine biosynthesis protein TsaD</fullName>
    </alternativeName>
    <alternativeName>
        <fullName evidence="6">tRNA threonylcarbamoyladenosine biosynthesis protein TsaD</fullName>
    </alternativeName>
</protein>
<dbReference type="GO" id="GO:0002949">
    <property type="term" value="P:tRNA threonylcarbamoyladenosine modification"/>
    <property type="evidence" value="ECO:0007669"/>
    <property type="project" value="UniProtKB-UniRule"/>
</dbReference>
<feature type="binding site" evidence="6">
    <location>
        <begin position="174"/>
        <end position="178"/>
    </location>
    <ligand>
        <name>substrate</name>
    </ligand>
</feature>
<dbReference type="InterPro" id="IPR043129">
    <property type="entry name" value="ATPase_NBD"/>
</dbReference>
<evidence type="ECO:0000259" key="7">
    <source>
        <dbReference type="Pfam" id="PF00814"/>
    </source>
</evidence>
<comment type="cofactor">
    <cofactor evidence="6">
        <name>Fe(2+)</name>
        <dbReference type="ChEBI" id="CHEBI:29033"/>
    </cofactor>
    <text evidence="6">Binds 1 Fe(2+) ion per subunit.</text>
</comment>
<sequence>MIILGIETSCDETAAAIVQDGTKILSNVVASSIKMHVKTGGIIPEIAARQQVKSIIPVINQALSQAFSKTPSTNYLLLATKIDAIAVTVGPGLIGSLLVGVETAKTLSYLWKKPIIPVNHLVAHIYANWLVSNPKSEILNDKQISISRFQNQKTKDQKLKTKDSSPEFPAIALVVSGGHTDLVLMQDHPSASHSTLRTELSGSDSKSSGHAVKIDWLGGTRDDAAGEAFDKTARLLGLPYPGGPAISAVVEKFQIPRLADGRVNSKFQMNLFPRPIINEDNFDFSFSGLKTAVMKEVEKAKANQQFDNRTIIHLAAEVQEAIVDVLVTKTLEAVKHFKPKSLLLAGGVSANTRLRESFLKNLECKKLNVPFFVPLSNLCTDNAAYVASYAFYNFNPIPWNKILANPQLTIKD</sequence>
<comment type="function">
    <text evidence="6">Required for the formation of a threonylcarbamoyl group on adenosine at position 37 (t(6)A37) in tRNAs that read codons beginning with adenine. Is involved in the transfer of the threonylcarbamoyl moiety of threonylcarbamoyl-AMP (TC-AMP) to the N6 group of A37, together with TsaE and TsaB. TsaD likely plays a direct catalytic role in this reaction.</text>
</comment>
<dbReference type="EC" id="2.3.1.234" evidence="6"/>
<evidence type="ECO:0000256" key="1">
    <source>
        <dbReference type="ARBA" id="ARBA00022679"/>
    </source>
</evidence>
<evidence type="ECO:0000313" key="9">
    <source>
        <dbReference type="Proteomes" id="UP000177053"/>
    </source>
</evidence>
<dbReference type="GO" id="GO:0061711">
    <property type="term" value="F:tRNA N(6)-L-threonylcarbamoyladenine synthase activity"/>
    <property type="evidence" value="ECO:0007669"/>
    <property type="project" value="UniProtKB-EC"/>
</dbReference>
<keyword evidence="3 6" id="KW-0479">Metal-binding</keyword>
<organism evidence="8 9">
    <name type="scientific">Candidatus Woesebacteria bacterium RBG_16_34_12</name>
    <dbReference type="NCBI Taxonomy" id="1802480"/>
    <lineage>
        <taxon>Bacteria</taxon>
        <taxon>Candidatus Woeseibacteriota</taxon>
    </lineage>
</organism>
<keyword evidence="2 6" id="KW-0819">tRNA processing</keyword>
<evidence type="ECO:0000313" key="8">
    <source>
        <dbReference type="EMBL" id="OGM10828.1"/>
    </source>
</evidence>
<keyword evidence="1 6" id="KW-0808">Transferase</keyword>
<dbReference type="PANTHER" id="PTHR11735">
    <property type="entry name" value="TRNA N6-ADENOSINE THREONYLCARBAMOYLTRANSFERASE"/>
    <property type="match status" value="1"/>
</dbReference>
<evidence type="ECO:0000256" key="4">
    <source>
        <dbReference type="ARBA" id="ARBA00023315"/>
    </source>
</evidence>
<comment type="similarity">
    <text evidence="6">Belongs to the KAE1 / TsaD family.</text>
</comment>